<evidence type="ECO:0000313" key="3">
    <source>
        <dbReference type="Proteomes" id="UP000230233"/>
    </source>
</evidence>
<feature type="region of interest" description="Disordered" evidence="1">
    <location>
        <begin position="1"/>
        <end position="51"/>
    </location>
</feature>
<gene>
    <name evidence="2" type="ORF">B9Z55_026779</name>
</gene>
<name>A0A2G5SHW0_9PELO</name>
<evidence type="ECO:0000313" key="2">
    <source>
        <dbReference type="EMBL" id="PIC14483.1"/>
    </source>
</evidence>
<accession>A0A2G5SHW0</accession>
<comment type="caution">
    <text evidence="2">The sequence shown here is derived from an EMBL/GenBank/DDBJ whole genome shotgun (WGS) entry which is preliminary data.</text>
</comment>
<evidence type="ECO:0000256" key="1">
    <source>
        <dbReference type="SAM" id="MobiDB-lite"/>
    </source>
</evidence>
<dbReference type="Proteomes" id="UP000230233">
    <property type="component" value="Unassembled WGS sequence"/>
</dbReference>
<keyword evidence="3" id="KW-1185">Reference proteome</keyword>
<organism evidence="2 3">
    <name type="scientific">Caenorhabditis nigoni</name>
    <dbReference type="NCBI Taxonomy" id="1611254"/>
    <lineage>
        <taxon>Eukaryota</taxon>
        <taxon>Metazoa</taxon>
        <taxon>Ecdysozoa</taxon>
        <taxon>Nematoda</taxon>
        <taxon>Chromadorea</taxon>
        <taxon>Rhabditida</taxon>
        <taxon>Rhabditina</taxon>
        <taxon>Rhabditomorpha</taxon>
        <taxon>Rhabditoidea</taxon>
        <taxon>Rhabditidae</taxon>
        <taxon>Peloderinae</taxon>
        <taxon>Caenorhabditis</taxon>
    </lineage>
</organism>
<dbReference type="AlphaFoldDB" id="A0A2G5SHW0"/>
<dbReference type="EMBL" id="PDUG01000007">
    <property type="protein sequence ID" value="PIC14483.1"/>
    <property type="molecule type" value="Genomic_DNA"/>
</dbReference>
<feature type="compositionally biased region" description="Basic and acidic residues" evidence="1">
    <location>
        <begin position="27"/>
        <end position="42"/>
    </location>
</feature>
<reference evidence="3" key="1">
    <citation type="submission" date="2017-10" db="EMBL/GenBank/DDBJ databases">
        <title>Rapid genome shrinkage in a self-fertile nematode reveals novel sperm competition proteins.</title>
        <authorList>
            <person name="Yin D."/>
            <person name="Schwarz E.M."/>
            <person name="Thomas C.G."/>
            <person name="Felde R.L."/>
            <person name="Korf I.F."/>
            <person name="Cutter A.D."/>
            <person name="Schartner C.M."/>
            <person name="Ralston E.J."/>
            <person name="Meyer B.J."/>
            <person name="Haag E.S."/>
        </authorList>
    </citation>
    <scope>NUCLEOTIDE SEQUENCE [LARGE SCALE GENOMIC DNA]</scope>
    <source>
        <strain evidence="3">JU1422</strain>
    </source>
</reference>
<proteinExistence type="predicted"/>
<sequence>MPAHQVFFSGHEERVDYVGGGTSGEEATGRGESRKTDADGNERSQQNKVQKLKRKTFENGKKFRGQFAMKQESIN</sequence>
<protein>
    <submittedName>
        <fullName evidence="2">Uncharacterized protein</fullName>
    </submittedName>
</protein>